<dbReference type="PATRIC" id="fig|662479.7.peg.706"/>
<comment type="caution">
    <text evidence="1">The sequence shown here is derived from an EMBL/GenBank/DDBJ whole genome shotgun (WGS) entry which is preliminary data.</text>
</comment>
<organism evidence="1 2">
    <name type="scientific">Haloferax mucosum ATCC BAA-1512</name>
    <dbReference type="NCBI Taxonomy" id="662479"/>
    <lineage>
        <taxon>Archaea</taxon>
        <taxon>Methanobacteriati</taxon>
        <taxon>Methanobacteriota</taxon>
        <taxon>Stenosarchaea group</taxon>
        <taxon>Halobacteria</taxon>
        <taxon>Halobacteriales</taxon>
        <taxon>Haloferacaceae</taxon>
        <taxon>Haloferax</taxon>
    </lineage>
</organism>
<dbReference type="AlphaFoldDB" id="M0ILR0"/>
<keyword evidence="2" id="KW-1185">Reference proteome</keyword>
<protein>
    <submittedName>
        <fullName evidence="1">Uncharacterized protein</fullName>
    </submittedName>
</protein>
<gene>
    <name evidence="1" type="ORF">C440_03428</name>
</gene>
<accession>M0ILR0</accession>
<dbReference type="Proteomes" id="UP000011550">
    <property type="component" value="Unassembled WGS sequence"/>
</dbReference>
<proteinExistence type="predicted"/>
<evidence type="ECO:0000313" key="2">
    <source>
        <dbReference type="Proteomes" id="UP000011550"/>
    </source>
</evidence>
<reference evidence="1 2" key="1">
    <citation type="journal article" date="2014" name="PLoS Genet.">
        <title>Phylogenetically driven sequencing of extremely halophilic archaea reveals strategies for static and dynamic osmo-response.</title>
        <authorList>
            <person name="Becker E.A."/>
            <person name="Seitzer P.M."/>
            <person name="Tritt A."/>
            <person name="Larsen D."/>
            <person name="Krusor M."/>
            <person name="Yao A.I."/>
            <person name="Wu D."/>
            <person name="Madern D."/>
            <person name="Eisen J.A."/>
            <person name="Darling A.E."/>
            <person name="Facciotti M.T."/>
        </authorList>
    </citation>
    <scope>NUCLEOTIDE SEQUENCE [LARGE SCALE GENOMIC DNA]</scope>
    <source>
        <strain evidence="1 2">ATCC BAA-1512</strain>
    </source>
</reference>
<dbReference type="EMBL" id="AOLN01000006">
    <property type="protein sequence ID" value="ELZ96793.1"/>
    <property type="molecule type" value="Genomic_DNA"/>
</dbReference>
<sequence length="78" mass="8332">MGISAVARSRIQIAHARDEAICDTVSRSAGTLSGFTRCPGIDVSSEGVTFDPTPCRGHRLLLPNARRRATAVVDDVPR</sequence>
<evidence type="ECO:0000313" key="1">
    <source>
        <dbReference type="EMBL" id="ELZ96793.1"/>
    </source>
</evidence>
<name>M0ILR0_9EURY</name>